<organism evidence="2 3">
    <name type="scientific">Youngiibacter multivorans</name>
    <dbReference type="NCBI Taxonomy" id="937251"/>
    <lineage>
        <taxon>Bacteria</taxon>
        <taxon>Bacillati</taxon>
        <taxon>Bacillota</taxon>
        <taxon>Clostridia</taxon>
        <taxon>Eubacteriales</taxon>
        <taxon>Clostridiaceae</taxon>
        <taxon>Youngiibacter</taxon>
    </lineage>
</organism>
<proteinExistence type="predicted"/>
<dbReference type="GO" id="GO:0016829">
    <property type="term" value="F:lyase activity"/>
    <property type="evidence" value="ECO:0007669"/>
    <property type="project" value="UniProtKB-KW"/>
</dbReference>
<accession>A0ABS4G2F4</accession>
<dbReference type="PANTHER" id="PTHR36503:SF2">
    <property type="entry name" value="BLR2408 PROTEIN"/>
    <property type="match status" value="1"/>
</dbReference>
<dbReference type="InterPro" id="IPR037523">
    <property type="entry name" value="VOC_core"/>
</dbReference>
<keyword evidence="2" id="KW-0456">Lyase</keyword>
<dbReference type="InterPro" id="IPR004360">
    <property type="entry name" value="Glyas_Fos-R_dOase_dom"/>
</dbReference>
<dbReference type="Pfam" id="PF00903">
    <property type="entry name" value="Glyoxalase"/>
    <property type="match status" value="1"/>
</dbReference>
<protein>
    <submittedName>
        <fullName evidence="2">Lactoylglutathione lyase</fullName>
    </submittedName>
</protein>
<dbReference type="PROSITE" id="PS51819">
    <property type="entry name" value="VOC"/>
    <property type="match status" value="1"/>
</dbReference>
<dbReference type="SUPFAM" id="SSF54593">
    <property type="entry name" value="Glyoxalase/Bleomycin resistance protein/Dihydroxybiphenyl dioxygenase"/>
    <property type="match status" value="1"/>
</dbReference>
<name>A0ABS4G2F4_9CLOT</name>
<dbReference type="RefSeq" id="WP_209458955.1">
    <property type="nucleotide sequence ID" value="NZ_JAGGKC010000008.1"/>
</dbReference>
<comment type="caution">
    <text evidence="2">The sequence shown here is derived from an EMBL/GenBank/DDBJ whole genome shotgun (WGS) entry which is preliminary data.</text>
</comment>
<reference evidence="2 3" key="1">
    <citation type="submission" date="2021-03" db="EMBL/GenBank/DDBJ databases">
        <title>Genomic Encyclopedia of Type Strains, Phase IV (KMG-IV): sequencing the most valuable type-strain genomes for metagenomic binning, comparative biology and taxonomic classification.</title>
        <authorList>
            <person name="Goeker M."/>
        </authorList>
    </citation>
    <scope>NUCLEOTIDE SEQUENCE [LARGE SCALE GENOMIC DNA]</scope>
    <source>
        <strain evidence="2 3">DSM 6139</strain>
    </source>
</reference>
<evidence type="ECO:0000313" key="3">
    <source>
        <dbReference type="Proteomes" id="UP001519271"/>
    </source>
</evidence>
<dbReference type="InterPro" id="IPR029068">
    <property type="entry name" value="Glyas_Bleomycin-R_OHBP_Dase"/>
</dbReference>
<gene>
    <name evidence="2" type="ORF">J2Z34_001208</name>
</gene>
<dbReference type="Proteomes" id="UP001519271">
    <property type="component" value="Unassembled WGS sequence"/>
</dbReference>
<dbReference type="PANTHER" id="PTHR36503">
    <property type="entry name" value="BLR2520 PROTEIN"/>
    <property type="match status" value="1"/>
</dbReference>
<dbReference type="Gene3D" id="3.10.180.10">
    <property type="entry name" value="2,3-Dihydroxybiphenyl 1,2-Dioxygenase, domain 1"/>
    <property type="match status" value="1"/>
</dbReference>
<evidence type="ECO:0000313" key="2">
    <source>
        <dbReference type="EMBL" id="MBP1918728.1"/>
    </source>
</evidence>
<evidence type="ECO:0000259" key="1">
    <source>
        <dbReference type="PROSITE" id="PS51819"/>
    </source>
</evidence>
<sequence length="136" mass="15994">MIKGVYINIPTKDLQKSTRFFTDMGFKMDERFSDSNASMIVIDENYYIMILTEEFFRRFTKKTIADESTVETLIALEVPDKDTVDRIVDRALELGAGSPPQSDPMDFMYTRSFYDTDGHHWEFFWMDNDFDPQNPV</sequence>
<feature type="domain" description="VOC" evidence="1">
    <location>
        <begin position="3"/>
        <end position="126"/>
    </location>
</feature>
<keyword evidence="3" id="KW-1185">Reference proteome</keyword>
<dbReference type="EMBL" id="JAGGKC010000008">
    <property type="protein sequence ID" value="MBP1918728.1"/>
    <property type="molecule type" value="Genomic_DNA"/>
</dbReference>